<feature type="transmembrane region" description="Helical" evidence="1">
    <location>
        <begin position="48"/>
        <end position="69"/>
    </location>
</feature>
<proteinExistence type="predicted"/>
<feature type="transmembrane region" description="Helical" evidence="1">
    <location>
        <begin position="194"/>
        <end position="219"/>
    </location>
</feature>
<protein>
    <recommendedName>
        <fullName evidence="4">HTH araC/xylS-type domain-containing protein</fullName>
    </recommendedName>
</protein>
<feature type="transmembrane region" description="Helical" evidence="1">
    <location>
        <begin position="163"/>
        <end position="188"/>
    </location>
</feature>
<evidence type="ECO:0000313" key="3">
    <source>
        <dbReference type="Proteomes" id="UP000256491"/>
    </source>
</evidence>
<sequence length="353" mass="41876">MKIATKNLDKFVKRMILLLITSFTVEVVYLLTIFFYNFNTQVFIQLKALNFFAMLVLPVLFYHFVFKLTRLRTSEDFKLSHYVLPFLLALLYGVLFSMAPEELKTDTSDKLPNWIKGQEVYIIFNYSRFYIRLVVLVIYVYLSVKRLIHYRNEIIQYSSDTIVSSLTWLYQIFGMALLIFPFPILYYFTSNDIYIRFIGLLVPNLSVLMFNVVLCYNIFQQNFVLLTEDIIVDKFSDLEKNGNDYLSHKEVHAYMMTKKPYLDPYLKITDLVPVFATNRTYLSSFINTTYGLNFSMYINKFRLEEFYYLKGLPENKDMDIDELVYLSGFRSFQSLKRSEKILSSLPEFAIKES</sequence>
<organism evidence="2 3">
    <name type="scientific">Chryseobacterium rhizosphaerae</name>
    <dbReference type="NCBI Taxonomy" id="395937"/>
    <lineage>
        <taxon>Bacteria</taxon>
        <taxon>Pseudomonadati</taxon>
        <taxon>Bacteroidota</taxon>
        <taxon>Flavobacteriia</taxon>
        <taxon>Flavobacteriales</taxon>
        <taxon>Weeksellaceae</taxon>
        <taxon>Chryseobacterium group</taxon>
        <taxon>Chryseobacterium</taxon>
    </lineage>
</organism>
<feature type="transmembrane region" description="Helical" evidence="1">
    <location>
        <begin position="120"/>
        <end position="142"/>
    </location>
</feature>
<gene>
    <name evidence="2" type="ORF">DRF57_13100</name>
</gene>
<name>A0ABX9IIZ8_9FLAO</name>
<evidence type="ECO:0008006" key="4">
    <source>
        <dbReference type="Google" id="ProtNLM"/>
    </source>
</evidence>
<dbReference type="Gene3D" id="1.10.10.60">
    <property type="entry name" value="Homeodomain-like"/>
    <property type="match status" value="1"/>
</dbReference>
<evidence type="ECO:0000313" key="2">
    <source>
        <dbReference type="EMBL" id="REC74686.1"/>
    </source>
</evidence>
<keyword evidence="3" id="KW-1185">Reference proteome</keyword>
<accession>A0ABX9IIZ8</accession>
<comment type="caution">
    <text evidence="2">The sequence shown here is derived from an EMBL/GenBank/DDBJ whole genome shotgun (WGS) entry which is preliminary data.</text>
</comment>
<feature type="transmembrane region" description="Helical" evidence="1">
    <location>
        <begin position="81"/>
        <end position="100"/>
    </location>
</feature>
<dbReference type="EMBL" id="QNUF01000014">
    <property type="protein sequence ID" value="REC74686.1"/>
    <property type="molecule type" value="Genomic_DNA"/>
</dbReference>
<keyword evidence="1" id="KW-0472">Membrane</keyword>
<keyword evidence="1" id="KW-0812">Transmembrane</keyword>
<feature type="transmembrane region" description="Helical" evidence="1">
    <location>
        <begin position="16"/>
        <end position="36"/>
    </location>
</feature>
<evidence type="ECO:0000256" key="1">
    <source>
        <dbReference type="SAM" id="Phobius"/>
    </source>
</evidence>
<keyword evidence="1" id="KW-1133">Transmembrane helix</keyword>
<dbReference type="RefSeq" id="WP_115918912.1">
    <property type="nucleotide sequence ID" value="NZ_QNUF01000014.1"/>
</dbReference>
<dbReference type="Proteomes" id="UP000256491">
    <property type="component" value="Unassembled WGS sequence"/>
</dbReference>
<reference evidence="2 3" key="1">
    <citation type="journal article" date="2010" name="Syst. Appl. Microbiol.">
        <title>Four new species of Chryseobacterium from the rhizosphere of coastal sand dune plants, Chryseobacterium elymi sp. nov., Chryseobacterium hagamense sp. nov., Chryseobacterium lathyri sp. nov. and Chryseobacterium rhizosphaerae sp. nov.</title>
        <authorList>
            <person name="Cho S.H."/>
            <person name="Lee K.S."/>
            <person name="Shin D.S."/>
            <person name="Han J.H."/>
            <person name="Park K.S."/>
            <person name="Lee C.H."/>
            <person name="Park K.H."/>
            <person name="Kim S.B."/>
        </authorList>
    </citation>
    <scope>NUCLEOTIDE SEQUENCE [LARGE SCALE GENOMIC DNA]</scope>
    <source>
        <strain evidence="2 3">KCTC 22548</strain>
    </source>
</reference>